<proteinExistence type="predicted"/>
<evidence type="ECO:0000313" key="3">
    <source>
        <dbReference type="Proteomes" id="UP000562492"/>
    </source>
</evidence>
<accession>A0ABR6RB64</accession>
<protein>
    <submittedName>
        <fullName evidence="2">Uncharacterized protein</fullName>
    </submittedName>
</protein>
<reference evidence="2 3" key="1">
    <citation type="submission" date="2020-08" db="EMBL/GenBank/DDBJ databases">
        <title>Functional genomics of gut bacteria from endangered species of beetles.</title>
        <authorList>
            <person name="Carlos-Shanley C."/>
        </authorList>
    </citation>
    <scope>NUCLEOTIDE SEQUENCE [LARGE SCALE GENOMIC DNA]</scope>
    <source>
        <strain evidence="2 3">S00124</strain>
    </source>
</reference>
<evidence type="ECO:0000313" key="2">
    <source>
        <dbReference type="EMBL" id="MBB6576393.1"/>
    </source>
</evidence>
<evidence type="ECO:0000256" key="1">
    <source>
        <dbReference type="SAM" id="Phobius"/>
    </source>
</evidence>
<dbReference type="EMBL" id="JACHKZ010000002">
    <property type="protein sequence ID" value="MBB6576393.1"/>
    <property type="molecule type" value="Genomic_DNA"/>
</dbReference>
<organism evidence="2 3">
    <name type="scientific">Comamonas odontotermitis</name>
    <dbReference type="NCBI Taxonomy" id="379895"/>
    <lineage>
        <taxon>Bacteria</taxon>
        <taxon>Pseudomonadati</taxon>
        <taxon>Pseudomonadota</taxon>
        <taxon>Betaproteobacteria</taxon>
        <taxon>Burkholderiales</taxon>
        <taxon>Comamonadaceae</taxon>
        <taxon>Comamonas</taxon>
    </lineage>
</organism>
<keyword evidence="1" id="KW-1133">Transmembrane helix</keyword>
<gene>
    <name evidence="2" type="ORF">HNP33_000441</name>
</gene>
<dbReference type="Proteomes" id="UP000562492">
    <property type="component" value="Unassembled WGS sequence"/>
</dbReference>
<sequence length="448" mass="50774">MSPWSSPYCPRCGAAHCRSAGPRNAFACLQCGAQFSIDHGQGLPQVRMHTPVPGLARLQSHMRWLFPLLVVLMVLPWLVPHVQQFFKSDMKPYELRQAMGRSEGATIVERNGQRLLVQLFENREQDQTVYRAVISDMVSGKPLAEPQRFSMHWASGSGRAELRFFSDGQLYLSLQERGFWRLDPATLRFVDLLPQLGERFAPQLGAGVVGVAIQRRDRPDSLEVTSSSGSKYYVYWLLNQIVPAAESSRLYQKAQATYRERISHYRYERLPRPTGEEDRALLVQSWWRYEPGQPVFFDYFDLLPTDSQALRDSPRYHVAIGGGFSTKSYAVEDRGLLRIEVVQPATPRFHAEILAESATRVLLTYTPTPVRQEGRVIQLLDKATNQVVWSRTIDQLPQLGTREGGLYVKGQAVNGGFLLFNDLQQPALLMGDDGQTVHDFSPPIRPAR</sequence>
<dbReference type="RefSeq" id="WP_184704841.1">
    <property type="nucleotide sequence ID" value="NZ_JACHKZ010000002.1"/>
</dbReference>
<name>A0ABR6RB64_9BURK</name>
<feature type="transmembrane region" description="Helical" evidence="1">
    <location>
        <begin position="64"/>
        <end position="82"/>
    </location>
</feature>
<comment type="caution">
    <text evidence="2">The sequence shown here is derived from an EMBL/GenBank/DDBJ whole genome shotgun (WGS) entry which is preliminary data.</text>
</comment>
<keyword evidence="1" id="KW-0812">Transmembrane</keyword>
<keyword evidence="1" id="KW-0472">Membrane</keyword>
<keyword evidence="3" id="KW-1185">Reference proteome</keyword>